<organism evidence="2 3">
    <name type="scientific">Floridaenema fluviatile BLCC-F154</name>
    <dbReference type="NCBI Taxonomy" id="3153640"/>
    <lineage>
        <taxon>Bacteria</taxon>
        <taxon>Bacillati</taxon>
        <taxon>Cyanobacteriota</taxon>
        <taxon>Cyanophyceae</taxon>
        <taxon>Oscillatoriophycideae</taxon>
        <taxon>Aerosakkonematales</taxon>
        <taxon>Aerosakkonemataceae</taxon>
        <taxon>Floridanema</taxon>
        <taxon>Floridanema fluviatile</taxon>
    </lineage>
</organism>
<dbReference type="SUPFAM" id="SSF53448">
    <property type="entry name" value="Nucleotide-diphospho-sugar transferases"/>
    <property type="match status" value="1"/>
</dbReference>
<dbReference type="InterPro" id="IPR029044">
    <property type="entry name" value="Nucleotide-diphossugar_trans"/>
</dbReference>
<evidence type="ECO:0000259" key="1">
    <source>
        <dbReference type="Pfam" id="PF00535"/>
    </source>
</evidence>
<evidence type="ECO:0000313" key="2">
    <source>
        <dbReference type="EMBL" id="MFB2936478.1"/>
    </source>
</evidence>
<keyword evidence="3" id="KW-1185">Reference proteome</keyword>
<dbReference type="InterPro" id="IPR001173">
    <property type="entry name" value="Glyco_trans_2-like"/>
</dbReference>
<sequence length="346" mass="40100">MDWNKLAEKVGLPEYIEFPKIDPVPEGVNRPFWSVMIPTYNRTKLLEETIISVLKQAPSPEEMQIEVIDNCSPDVDTEKIVEEIGKGRVSFYRQSYNTGQIGNWNTCINRARGHWVHILHDDDLVLPGFYNRLQSGIEDEPSLGAAFCRHIYMDEDGHWQYLSLLEMRTSGIFTNSLERLIIPGAIQCPAIVVKRNTYEKLGGFYPNFKYMFDMEMWIRIALNYPLWYEPQPLACYRSQTSISGTSALLKSEIPITEGYKLLEVLNSYFPESKANTVLPQVKKAIIIFLMDIIRNNIHQNNLSTAFYQNKELLKYDFSGRVRKGVFGNLILMGKRWINEIKHKFVI</sequence>
<protein>
    <submittedName>
        <fullName evidence="2">Glycosyltransferase family 2 protein</fullName>
    </submittedName>
</protein>
<proteinExistence type="predicted"/>
<evidence type="ECO:0000313" key="3">
    <source>
        <dbReference type="Proteomes" id="UP001576776"/>
    </source>
</evidence>
<gene>
    <name evidence="2" type="ORF">ACE1B6_14605</name>
</gene>
<dbReference type="PANTHER" id="PTHR22916:SF3">
    <property type="entry name" value="UDP-GLCNAC:BETAGAL BETA-1,3-N-ACETYLGLUCOSAMINYLTRANSFERASE-LIKE PROTEIN 1"/>
    <property type="match status" value="1"/>
</dbReference>
<reference evidence="2 3" key="1">
    <citation type="submission" date="2024-09" db="EMBL/GenBank/DDBJ databases">
        <title>Floridaenema gen nov. (Aerosakkonemataceae, Aerosakkonematales ord. nov., Cyanobacteria) from benthic tropical and subtropical fresh waters, with the description of four new species.</title>
        <authorList>
            <person name="Moretto J.A."/>
            <person name="Berthold D.E."/>
            <person name="Lefler F.W."/>
            <person name="Huang I.-S."/>
            <person name="Laughinghouse H. IV."/>
        </authorList>
    </citation>
    <scope>NUCLEOTIDE SEQUENCE [LARGE SCALE GENOMIC DNA]</scope>
    <source>
        <strain evidence="2 3">BLCC-F154</strain>
    </source>
</reference>
<dbReference type="Pfam" id="PF00535">
    <property type="entry name" value="Glycos_transf_2"/>
    <property type="match status" value="1"/>
</dbReference>
<feature type="domain" description="Glycosyltransferase 2-like" evidence="1">
    <location>
        <begin position="34"/>
        <end position="189"/>
    </location>
</feature>
<dbReference type="Gene3D" id="3.90.550.10">
    <property type="entry name" value="Spore Coat Polysaccharide Biosynthesis Protein SpsA, Chain A"/>
    <property type="match status" value="1"/>
</dbReference>
<dbReference type="PANTHER" id="PTHR22916">
    <property type="entry name" value="GLYCOSYLTRANSFERASE"/>
    <property type="match status" value="1"/>
</dbReference>
<dbReference type="EMBL" id="JBHFNS010000058">
    <property type="protein sequence ID" value="MFB2936478.1"/>
    <property type="molecule type" value="Genomic_DNA"/>
</dbReference>
<dbReference type="Proteomes" id="UP001576776">
    <property type="component" value="Unassembled WGS sequence"/>
</dbReference>
<accession>A0ABV4YEE7</accession>
<comment type="caution">
    <text evidence="2">The sequence shown here is derived from an EMBL/GenBank/DDBJ whole genome shotgun (WGS) entry which is preliminary data.</text>
</comment>
<name>A0ABV4YEE7_9CYAN</name>